<feature type="signal peptide" evidence="2">
    <location>
        <begin position="1"/>
        <end position="26"/>
    </location>
</feature>
<dbReference type="InterPro" id="IPR049492">
    <property type="entry name" value="BD-FAE-like_dom"/>
</dbReference>
<dbReference type="PANTHER" id="PTHR48081:SF9">
    <property type="entry name" value="CARBOXYLESTERASE"/>
    <property type="match status" value="1"/>
</dbReference>
<gene>
    <name evidence="4" type="ORF">J1C48_05725</name>
</gene>
<evidence type="ECO:0000313" key="4">
    <source>
        <dbReference type="EMBL" id="MBO0662065.1"/>
    </source>
</evidence>
<feature type="domain" description="BD-FAE-like" evidence="3">
    <location>
        <begin position="59"/>
        <end position="249"/>
    </location>
</feature>
<feature type="chain" id="PRO_5037023217" evidence="2">
    <location>
        <begin position="27"/>
        <end position="297"/>
    </location>
</feature>
<dbReference type="InterPro" id="IPR029058">
    <property type="entry name" value="AB_hydrolase_fold"/>
</dbReference>
<accession>A0A939FXP3</accession>
<evidence type="ECO:0000313" key="5">
    <source>
        <dbReference type="Proteomes" id="UP000664122"/>
    </source>
</evidence>
<keyword evidence="2" id="KW-0732">Signal</keyword>
<comment type="caution">
    <text evidence="4">The sequence shown here is derived from an EMBL/GenBank/DDBJ whole genome shotgun (WGS) entry which is preliminary data.</text>
</comment>
<dbReference type="Gene3D" id="3.40.50.1820">
    <property type="entry name" value="alpha/beta hydrolase"/>
    <property type="match status" value="1"/>
</dbReference>
<name>A0A939FXP3_9HYPH</name>
<dbReference type="SUPFAM" id="SSF53474">
    <property type="entry name" value="alpha/beta-Hydrolases"/>
    <property type="match status" value="1"/>
</dbReference>
<dbReference type="EMBL" id="JAFMPP010000003">
    <property type="protein sequence ID" value="MBO0662065.1"/>
    <property type="molecule type" value="Genomic_DNA"/>
</dbReference>
<keyword evidence="5" id="KW-1185">Reference proteome</keyword>
<reference evidence="4" key="1">
    <citation type="submission" date="2021-03" db="EMBL/GenBank/DDBJ databases">
        <title>Whole genome sequence of Jiella sp. CQZ9-1.</title>
        <authorList>
            <person name="Tuo L."/>
        </authorList>
    </citation>
    <scope>NUCLEOTIDE SEQUENCE</scope>
    <source>
        <strain evidence="4">CQZ9-1</strain>
    </source>
</reference>
<sequence length="297" mass="31841">MSRIAAPGRFVRRLAMLLVCGFYSFALSGCAAALNAITPSNDYTLVSNVSYGPGARRALDLYLPKTMTATTPVVVFIHGGSWDSGSKDIYPFVGESLASAGMIVAIPNYRLYPDVRFPGFVDDAAKAVATVNHIAAEGWDGLPKGRHPLFVMGHSAGAEIAGLLATDGRWLQKAGLSIHRLAGFIGLSGPYDFLPLKEERYKQIFPKALRAESQPINFVNGDEPPTLLITGADDVTVDPKNSRSLAAKLKRVGVPVTLTIYPGLGHVGTISSFSTVLPLGNRAIRQDVIDFVRRRSG</sequence>
<dbReference type="PROSITE" id="PS51257">
    <property type="entry name" value="PROKAR_LIPOPROTEIN"/>
    <property type="match status" value="1"/>
</dbReference>
<organism evidence="4 5">
    <name type="scientific">Jiella flava</name>
    <dbReference type="NCBI Taxonomy" id="2816857"/>
    <lineage>
        <taxon>Bacteria</taxon>
        <taxon>Pseudomonadati</taxon>
        <taxon>Pseudomonadota</taxon>
        <taxon>Alphaproteobacteria</taxon>
        <taxon>Hyphomicrobiales</taxon>
        <taxon>Aurantimonadaceae</taxon>
        <taxon>Jiella</taxon>
    </lineage>
</organism>
<dbReference type="Proteomes" id="UP000664122">
    <property type="component" value="Unassembled WGS sequence"/>
</dbReference>
<dbReference type="AlphaFoldDB" id="A0A939FXP3"/>
<dbReference type="RefSeq" id="WP_207256821.1">
    <property type="nucleotide sequence ID" value="NZ_JAFMPP010000003.1"/>
</dbReference>
<evidence type="ECO:0000256" key="1">
    <source>
        <dbReference type="ARBA" id="ARBA00022801"/>
    </source>
</evidence>
<dbReference type="Pfam" id="PF20434">
    <property type="entry name" value="BD-FAE"/>
    <property type="match status" value="1"/>
</dbReference>
<keyword evidence="1 4" id="KW-0378">Hydrolase</keyword>
<protein>
    <submittedName>
        <fullName evidence="4">Alpha/beta hydrolase</fullName>
    </submittedName>
</protein>
<evidence type="ECO:0000259" key="3">
    <source>
        <dbReference type="Pfam" id="PF20434"/>
    </source>
</evidence>
<proteinExistence type="predicted"/>
<evidence type="ECO:0000256" key="2">
    <source>
        <dbReference type="SAM" id="SignalP"/>
    </source>
</evidence>
<dbReference type="GO" id="GO:0016787">
    <property type="term" value="F:hydrolase activity"/>
    <property type="evidence" value="ECO:0007669"/>
    <property type="project" value="UniProtKB-KW"/>
</dbReference>
<dbReference type="InterPro" id="IPR050300">
    <property type="entry name" value="GDXG_lipolytic_enzyme"/>
</dbReference>
<dbReference type="PANTHER" id="PTHR48081">
    <property type="entry name" value="AB HYDROLASE SUPERFAMILY PROTEIN C4A8.06C"/>
    <property type="match status" value="1"/>
</dbReference>